<keyword evidence="6 9" id="KW-1133">Transmembrane helix</keyword>
<reference evidence="11 12" key="1">
    <citation type="submission" date="2022-10" db="EMBL/GenBank/DDBJ databases">
        <title>Janthinobacterium sp. hw3 Genome sequencing.</title>
        <authorList>
            <person name="Park S."/>
        </authorList>
    </citation>
    <scope>NUCLEOTIDE SEQUENCE [LARGE SCALE GENOMIC DNA]</scope>
    <source>
        <strain evidence="12">hw3</strain>
    </source>
</reference>
<evidence type="ECO:0000256" key="3">
    <source>
        <dbReference type="ARBA" id="ARBA00022475"/>
    </source>
</evidence>
<comment type="caution">
    <text evidence="11">The sequence shown here is derived from an EMBL/GenBank/DDBJ whole genome shotgun (WGS) entry which is preliminary data.</text>
</comment>
<dbReference type="InterPro" id="IPR055348">
    <property type="entry name" value="DctQ"/>
</dbReference>
<proteinExistence type="inferred from homology"/>
<evidence type="ECO:0000256" key="1">
    <source>
        <dbReference type="ARBA" id="ARBA00004429"/>
    </source>
</evidence>
<evidence type="ECO:0000256" key="9">
    <source>
        <dbReference type="RuleBase" id="RU369079"/>
    </source>
</evidence>
<evidence type="ECO:0000256" key="5">
    <source>
        <dbReference type="ARBA" id="ARBA00022692"/>
    </source>
</evidence>
<feature type="domain" description="Tripartite ATP-independent periplasmic transporters DctQ component" evidence="10">
    <location>
        <begin position="47"/>
        <end position="178"/>
    </location>
</feature>
<dbReference type="InterPro" id="IPR007387">
    <property type="entry name" value="TRAP_DctQ"/>
</dbReference>
<comment type="function">
    <text evidence="9">Part of the tripartite ATP-independent periplasmic (TRAP) transport system.</text>
</comment>
<organism evidence="11 12">
    <name type="scientific">Janthinobacterium fluminis</name>
    <dbReference type="NCBI Taxonomy" id="2987524"/>
    <lineage>
        <taxon>Bacteria</taxon>
        <taxon>Pseudomonadati</taxon>
        <taxon>Pseudomonadota</taxon>
        <taxon>Betaproteobacteria</taxon>
        <taxon>Burkholderiales</taxon>
        <taxon>Oxalobacteraceae</taxon>
        <taxon>Janthinobacterium</taxon>
    </lineage>
</organism>
<evidence type="ECO:0000256" key="2">
    <source>
        <dbReference type="ARBA" id="ARBA00022448"/>
    </source>
</evidence>
<evidence type="ECO:0000256" key="4">
    <source>
        <dbReference type="ARBA" id="ARBA00022519"/>
    </source>
</evidence>
<comment type="caution">
    <text evidence="9">Lacks conserved residue(s) required for the propagation of feature annotation.</text>
</comment>
<comment type="similarity">
    <text evidence="8 9">Belongs to the TRAP transporter small permease family.</text>
</comment>
<keyword evidence="4 9" id="KW-0997">Cell inner membrane</keyword>
<name>A0ABT5K129_9BURK</name>
<protein>
    <recommendedName>
        <fullName evidence="9">TRAP transporter small permease protein</fullName>
    </recommendedName>
</protein>
<evidence type="ECO:0000259" key="10">
    <source>
        <dbReference type="Pfam" id="PF04290"/>
    </source>
</evidence>
<evidence type="ECO:0000256" key="7">
    <source>
        <dbReference type="ARBA" id="ARBA00023136"/>
    </source>
</evidence>
<keyword evidence="5 9" id="KW-0812">Transmembrane</keyword>
<keyword evidence="3" id="KW-1003">Cell membrane</keyword>
<feature type="transmembrane region" description="Helical" evidence="9">
    <location>
        <begin position="35"/>
        <end position="58"/>
    </location>
</feature>
<keyword evidence="12" id="KW-1185">Reference proteome</keyword>
<dbReference type="Proteomes" id="UP001221208">
    <property type="component" value="Unassembled WGS sequence"/>
</dbReference>
<feature type="transmembrane region" description="Helical" evidence="9">
    <location>
        <begin position="109"/>
        <end position="127"/>
    </location>
</feature>
<evidence type="ECO:0000313" key="11">
    <source>
        <dbReference type="EMBL" id="MDC8758113.1"/>
    </source>
</evidence>
<comment type="subcellular location">
    <subcellularLocation>
        <location evidence="1 9">Cell inner membrane</location>
        <topology evidence="1 9">Multi-pass membrane protein</topology>
    </subcellularLocation>
</comment>
<evidence type="ECO:0000256" key="6">
    <source>
        <dbReference type="ARBA" id="ARBA00022989"/>
    </source>
</evidence>
<accession>A0ABT5K129</accession>
<evidence type="ECO:0000313" key="12">
    <source>
        <dbReference type="Proteomes" id="UP001221208"/>
    </source>
</evidence>
<feature type="transmembrane region" description="Helical" evidence="9">
    <location>
        <begin position="147"/>
        <end position="171"/>
    </location>
</feature>
<dbReference type="RefSeq" id="WP_273670785.1">
    <property type="nucleotide sequence ID" value="NZ_JAQQXR010000003.1"/>
</dbReference>
<keyword evidence="7 9" id="KW-0472">Membrane</keyword>
<sequence length="184" mass="19606">MSHALDLAAPTRAPAPAAGLLGLAVRALDAVNRAILALSMLAMLAAAVILTTSVFLRYYLHAPTDWQDEAAVFLLVGATFLCAAHVQQHRGHVGIESLAGMLPAWANRLRRIFCDAASCLFCSFFAWKAWQMLHEAVVDGQTSASAWAPPLAIPYSTMAVGVTLLALQLLVQTLQHFQAAAEAA</sequence>
<dbReference type="EMBL" id="JAQQXR010000003">
    <property type="protein sequence ID" value="MDC8758113.1"/>
    <property type="molecule type" value="Genomic_DNA"/>
</dbReference>
<evidence type="ECO:0000256" key="8">
    <source>
        <dbReference type="ARBA" id="ARBA00038436"/>
    </source>
</evidence>
<gene>
    <name evidence="11" type="ORF">OIK44_10980</name>
</gene>
<comment type="subunit">
    <text evidence="9">The complex comprises the extracytoplasmic solute receptor protein and the two transmembrane proteins.</text>
</comment>
<dbReference type="PANTHER" id="PTHR35011:SF10">
    <property type="entry name" value="TRAP TRANSPORTER SMALL PERMEASE PROTEIN"/>
    <property type="match status" value="1"/>
</dbReference>
<dbReference type="PANTHER" id="PTHR35011">
    <property type="entry name" value="2,3-DIKETO-L-GULONATE TRAP TRANSPORTER SMALL PERMEASE PROTEIN YIAM"/>
    <property type="match status" value="1"/>
</dbReference>
<keyword evidence="2 9" id="KW-0813">Transport</keyword>
<dbReference type="Pfam" id="PF04290">
    <property type="entry name" value="DctQ"/>
    <property type="match status" value="1"/>
</dbReference>